<evidence type="ECO:0000313" key="1">
    <source>
        <dbReference type="EMBL" id="KAJ2775781.1"/>
    </source>
</evidence>
<dbReference type="EMBL" id="JANBUJ010000002">
    <property type="protein sequence ID" value="KAJ2775781.1"/>
    <property type="molecule type" value="Genomic_DNA"/>
</dbReference>
<gene>
    <name evidence="1" type="ORF">IWQ57_000191</name>
</gene>
<comment type="caution">
    <text evidence="1">The sequence shown here is derived from an EMBL/GenBank/DDBJ whole genome shotgun (WGS) entry which is preliminary data.</text>
</comment>
<reference evidence="1" key="1">
    <citation type="submission" date="2022-07" db="EMBL/GenBank/DDBJ databases">
        <title>Phylogenomic reconstructions and comparative analyses of Kickxellomycotina fungi.</title>
        <authorList>
            <person name="Reynolds N.K."/>
            <person name="Stajich J.E."/>
            <person name="Barry K."/>
            <person name="Grigoriev I.V."/>
            <person name="Crous P."/>
            <person name="Smith M.E."/>
        </authorList>
    </citation>
    <scope>NUCLEOTIDE SEQUENCE</scope>
    <source>
        <strain evidence="1">CBS 109366</strain>
    </source>
</reference>
<dbReference type="Proteomes" id="UP001140234">
    <property type="component" value="Unassembled WGS sequence"/>
</dbReference>
<proteinExistence type="predicted"/>
<evidence type="ECO:0000313" key="2">
    <source>
        <dbReference type="Proteomes" id="UP001140234"/>
    </source>
</evidence>
<sequence length="954" mass="103158">MYARNPTSPTALERQYQYQGRPVGSGLAIDTRDVQEIYGSVSPRDRRSPQPPAQRQPLAAAAYRATPAVSRPQGARSGHAELTPVTAWGHITAGGGGQGAGAHARPPSHTERDSRLQRGLGAEGAASPPPNAGRGDVFMTPPTAHRMSTTTALAGGPPADDGTPRMRVRNNTTTGTPASQRYSQAEFDTYDGRSVAAASGLDSQFSRPNYDDSSMYAHSPGRDPYQAAMHALGRGRPSTSSAAGQRTASGAHANLLSPETNGLAAFGAPARGHARGSSVASPASRARAIEDAHNALTGGSGSARAGRGLPAAQTTDERHTRRLQAAHSWLAPGVAAGTRDTQSDTYSWGVQGAGRSRAGSFAVAGGGRQAAVAEPRGNGLSVENGRHPHRASYTGSGHGSHAPSGGGSAQQRGAGASFVGGASARKARHQSLQQKSGKTPIRSNWFHREEMLNDSDLKDQEFLSSDEEDFGDEERGYGGDLVAQQKLIQKQQRTIFDLNMQCKMMQNSIGAANKEPYEALLHDFGRTCASNRRANREIEQLRSELKQVREQCAALEDVSANPPPCRLVHAMNADERIQVARLEAALDEARRELETETMLAKQRIRHLEDRDAQIRDLREQLAREQLNSERQRQRAEGAASPTRPQPLQNQRSGSPKYAAANEPLSPRGRTGTATTASETATVRAASEASAGADPAKDGLEAALFASERKREQTEDELRRVRGELQRTNEDLRRSEKKVRDYEEQRRVLQLEMRRMQDSHLALGGRAAQVEISKLTAENEALKDEAESLQRQLDDAREEAHTSTEAALATLSALKLDGDEEAPGSAAQRAEIARLQLECRDFEQQSRIHETNVHRLTEELERNREQMHRLCHDYLRPRLRELTVGAAQAESVYEHVRRWSQLKVVVPAEDDATPTRHAPGHSAGQGRGLTPLASASLAGRFDLQLAANAGGRTSR</sequence>
<accession>A0ACC1K8Y2</accession>
<keyword evidence="2" id="KW-1185">Reference proteome</keyword>
<name>A0ACC1K8Y2_9FUNG</name>
<protein>
    <submittedName>
        <fullName evidence="1">Uncharacterized protein</fullName>
    </submittedName>
</protein>
<organism evidence="1 2">
    <name type="scientific">Coemansia nantahalensis</name>
    <dbReference type="NCBI Taxonomy" id="2789366"/>
    <lineage>
        <taxon>Eukaryota</taxon>
        <taxon>Fungi</taxon>
        <taxon>Fungi incertae sedis</taxon>
        <taxon>Zoopagomycota</taxon>
        <taxon>Kickxellomycotina</taxon>
        <taxon>Kickxellomycetes</taxon>
        <taxon>Kickxellales</taxon>
        <taxon>Kickxellaceae</taxon>
        <taxon>Coemansia</taxon>
    </lineage>
</organism>